<organism evidence="2 3">
    <name type="scientific">Pseudomonas segetis</name>
    <dbReference type="NCBI Taxonomy" id="298908"/>
    <lineage>
        <taxon>Bacteria</taxon>
        <taxon>Pseudomonadati</taxon>
        <taxon>Pseudomonadota</taxon>
        <taxon>Gammaproteobacteria</taxon>
        <taxon>Pseudomonadales</taxon>
        <taxon>Pseudomonadaceae</taxon>
        <taxon>Pseudomonas</taxon>
    </lineage>
</organism>
<dbReference type="Proteomes" id="UP000242915">
    <property type="component" value="Unassembled WGS sequence"/>
</dbReference>
<dbReference type="Pfam" id="PF14090">
    <property type="entry name" value="HTH_39"/>
    <property type="match status" value="1"/>
</dbReference>
<dbReference type="InterPro" id="IPR055245">
    <property type="entry name" value="HTH_proteobacteria"/>
</dbReference>
<dbReference type="EMBL" id="FZOG01000002">
    <property type="protein sequence ID" value="SNS16278.1"/>
    <property type="molecule type" value="Genomic_DNA"/>
</dbReference>
<reference evidence="3" key="1">
    <citation type="submission" date="2017-06" db="EMBL/GenBank/DDBJ databases">
        <authorList>
            <person name="Varghese N."/>
            <person name="Submissions S."/>
        </authorList>
    </citation>
    <scope>NUCLEOTIDE SEQUENCE [LARGE SCALE GENOMIC DNA]</scope>
    <source>
        <strain evidence="3">CIP 108523</strain>
    </source>
</reference>
<feature type="domain" description="Winged helix-turn-helix" evidence="1">
    <location>
        <begin position="13"/>
        <end position="80"/>
    </location>
</feature>
<keyword evidence="3" id="KW-1185">Reference proteome</keyword>
<gene>
    <name evidence="2" type="ORF">SAMN05216255_1559</name>
</gene>
<evidence type="ECO:0000259" key="1">
    <source>
        <dbReference type="Pfam" id="PF14090"/>
    </source>
</evidence>
<name>A0A239C9D6_9PSED</name>
<evidence type="ECO:0000313" key="2">
    <source>
        <dbReference type="EMBL" id="SNS16278.1"/>
    </source>
</evidence>
<protein>
    <submittedName>
        <fullName evidence="2">Helix-turn-helix domain-containing protein</fullName>
    </submittedName>
</protein>
<accession>A0A239C9D6</accession>
<sequence length="84" mass="9111">MDSTNQNINTSVSQAAAIRSWLEAGKSITAGEALKQFSCFRLAARINDLRMSGMQINSRPVAVINAQGKQVRVAQYEIAQKVSA</sequence>
<evidence type="ECO:0000313" key="3">
    <source>
        <dbReference type="Proteomes" id="UP000242915"/>
    </source>
</evidence>
<dbReference type="AlphaFoldDB" id="A0A239C9D6"/>
<dbReference type="RefSeq" id="WP_089359353.1">
    <property type="nucleotide sequence ID" value="NZ_FZOG01000002.1"/>
</dbReference>
<proteinExistence type="predicted"/>